<gene>
    <name evidence="1" type="ORF">K1X11_020015</name>
</gene>
<dbReference type="RefSeq" id="WP_221029479.1">
    <property type="nucleotide sequence ID" value="NZ_CP139781.1"/>
</dbReference>
<dbReference type="Pfam" id="PF22091">
    <property type="entry name" value="DUF6941"/>
    <property type="match status" value="1"/>
</dbReference>
<reference evidence="1 2" key="1">
    <citation type="submission" date="2023-12" db="EMBL/GenBank/DDBJ databases">
        <title>Description of an unclassified Opitutus bacterium of Verrucomicrobiota.</title>
        <authorList>
            <person name="Zhang D.-F."/>
        </authorList>
    </citation>
    <scope>NUCLEOTIDE SEQUENCE [LARGE SCALE GENOMIC DNA]</scope>
    <source>
        <strain evidence="1 2">WL0086</strain>
    </source>
</reference>
<evidence type="ECO:0000313" key="2">
    <source>
        <dbReference type="Proteomes" id="UP000738431"/>
    </source>
</evidence>
<dbReference type="Proteomes" id="UP000738431">
    <property type="component" value="Chromosome"/>
</dbReference>
<organism evidence="1 2">
    <name type="scientific">Actomonas aquatica</name>
    <dbReference type="NCBI Taxonomy" id="2866162"/>
    <lineage>
        <taxon>Bacteria</taxon>
        <taxon>Pseudomonadati</taxon>
        <taxon>Verrucomicrobiota</taxon>
        <taxon>Opitutia</taxon>
        <taxon>Opitutales</taxon>
        <taxon>Opitutaceae</taxon>
        <taxon>Actomonas</taxon>
    </lineage>
</organism>
<keyword evidence="2" id="KW-1185">Reference proteome</keyword>
<dbReference type="InterPro" id="IPR054221">
    <property type="entry name" value="DUF6941"/>
</dbReference>
<evidence type="ECO:0000313" key="1">
    <source>
        <dbReference type="EMBL" id="WRQ87108.1"/>
    </source>
</evidence>
<proteinExistence type="predicted"/>
<name>A0ABZ1C6T2_9BACT</name>
<sequence>MQSKPQVLVWLTCDGVHIDPATGKHTILGIFSNICGRQFPFVHPYMVWFLTVSDVQPGKHKVRISMGVDPAQMQPLIEREFESKSPLQRINLINEVRNLTFPAPGQYDLLIEIDDEVLLSTNIQVTSQ</sequence>
<accession>A0ABZ1C6T2</accession>
<protein>
    <submittedName>
        <fullName evidence="1">Uncharacterized protein</fullName>
    </submittedName>
</protein>
<dbReference type="EMBL" id="CP139781">
    <property type="protein sequence ID" value="WRQ87108.1"/>
    <property type="molecule type" value="Genomic_DNA"/>
</dbReference>